<keyword evidence="3" id="KW-1185">Reference proteome</keyword>
<evidence type="ECO:0000313" key="2">
    <source>
        <dbReference type="EMBL" id="RKD88079.1"/>
    </source>
</evidence>
<dbReference type="Proteomes" id="UP000283805">
    <property type="component" value="Unassembled WGS sequence"/>
</dbReference>
<reference evidence="2 3" key="1">
    <citation type="submission" date="2018-09" db="EMBL/GenBank/DDBJ databases">
        <title>Genomic Encyclopedia of Archaeal and Bacterial Type Strains, Phase II (KMG-II): from individual species to whole genera.</title>
        <authorList>
            <person name="Goeker M."/>
        </authorList>
    </citation>
    <scope>NUCLEOTIDE SEQUENCE [LARGE SCALE GENOMIC DNA]</scope>
    <source>
        <strain evidence="2 3">DSM 13151</strain>
    </source>
</reference>
<dbReference type="OrthoDB" id="194564at2157"/>
<proteinExistence type="predicted"/>
<accession>A0A3R7HV72</accession>
<comment type="caution">
    <text evidence="2">The sequence shown here is derived from an EMBL/GenBank/DDBJ whole genome shotgun (WGS) entry which is preliminary data.</text>
</comment>
<evidence type="ECO:0008006" key="4">
    <source>
        <dbReference type="Google" id="ProtNLM"/>
    </source>
</evidence>
<dbReference type="AlphaFoldDB" id="A0A3R7HV72"/>
<protein>
    <recommendedName>
        <fullName evidence="4">Ba3-type terminal oxidase subunit CbaD</fullName>
    </recommendedName>
</protein>
<evidence type="ECO:0000313" key="3">
    <source>
        <dbReference type="Proteomes" id="UP000283805"/>
    </source>
</evidence>
<feature type="transmembrane region" description="Helical" evidence="1">
    <location>
        <begin position="35"/>
        <end position="58"/>
    </location>
</feature>
<keyword evidence="1" id="KW-1133">Transmembrane helix</keyword>
<gene>
    <name evidence="2" type="ORF">ATJ93_4395</name>
</gene>
<keyword evidence="1" id="KW-0812">Transmembrane</keyword>
<organism evidence="2 3">
    <name type="scientific">Halopiger aswanensis</name>
    <dbReference type="NCBI Taxonomy" id="148449"/>
    <lineage>
        <taxon>Archaea</taxon>
        <taxon>Methanobacteriati</taxon>
        <taxon>Methanobacteriota</taxon>
        <taxon>Stenosarchaea group</taxon>
        <taxon>Halobacteria</taxon>
        <taxon>Halobacteriales</taxon>
        <taxon>Natrialbaceae</taxon>
        <taxon>Halopiger</taxon>
    </lineage>
</organism>
<evidence type="ECO:0000256" key="1">
    <source>
        <dbReference type="SAM" id="Phobius"/>
    </source>
</evidence>
<dbReference type="RefSeq" id="WP_120246702.1">
    <property type="nucleotide sequence ID" value="NZ_RAPO01000006.1"/>
</dbReference>
<name>A0A3R7HV72_9EURY</name>
<sequence>MSSATESTETDRAHDISADDPDIVRELGHDEYDPIGTLILIGIYFTILVLLWLFMYFVEFLGNGPTVVGALTTVVGLA</sequence>
<keyword evidence="1" id="KW-0472">Membrane</keyword>
<dbReference type="EMBL" id="RAPO01000006">
    <property type="protein sequence ID" value="RKD88079.1"/>
    <property type="molecule type" value="Genomic_DNA"/>
</dbReference>